<evidence type="ECO:0000313" key="3">
    <source>
        <dbReference type="Proteomes" id="UP000267164"/>
    </source>
</evidence>
<evidence type="ECO:0000313" key="2">
    <source>
        <dbReference type="EMBL" id="AYF74569.1"/>
    </source>
</evidence>
<gene>
    <name evidence="2" type="ORF">D7D52_12620</name>
</gene>
<dbReference type="RefSeq" id="WP_120736488.1">
    <property type="nucleotide sequence ID" value="NZ_CP032568.1"/>
</dbReference>
<keyword evidence="2" id="KW-0489">Methyltransferase</keyword>
<dbReference type="EMBL" id="CP032568">
    <property type="protein sequence ID" value="AYF74569.1"/>
    <property type="molecule type" value="Genomic_DNA"/>
</dbReference>
<dbReference type="InterPro" id="IPR041698">
    <property type="entry name" value="Methyltransf_25"/>
</dbReference>
<accession>A0A386ZDL1</accession>
<dbReference type="KEGG" id="nyu:D7D52_12620"/>
<feature type="domain" description="Methyltransferase" evidence="1">
    <location>
        <begin position="54"/>
        <end position="144"/>
    </location>
</feature>
<sequence>MIETEDMVITRTGYDEMAELYTAFVHRQLQENPFDRLMIDAFAETLRDNGTGLVADIGCGPGRVAAHLAAAGLEMTGLDLSPEMIRLAREMYPHIPFEVGPMEQLPFEEAALAGIVAWYSIIHIPPARVPAVLTEFARVLRPGGHALFGFQAADEPTGVTAYAHKVAPSYRWALDTFAETLSEHGFRATAKFSREARPDERTPQATVLAVRV</sequence>
<name>A0A386ZDL1_9NOCA</name>
<dbReference type="GO" id="GO:0008168">
    <property type="term" value="F:methyltransferase activity"/>
    <property type="evidence" value="ECO:0007669"/>
    <property type="project" value="UniProtKB-KW"/>
</dbReference>
<keyword evidence="3" id="KW-1185">Reference proteome</keyword>
<dbReference type="InterPro" id="IPR050508">
    <property type="entry name" value="Methyltransf_Superfamily"/>
</dbReference>
<proteinExistence type="predicted"/>
<dbReference type="Gene3D" id="3.40.50.150">
    <property type="entry name" value="Vaccinia Virus protein VP39"/>
    <property type="match status" value="1"/>
</dbReference>
<protein>
    <submittedName>
        <fullName evidence="2">Class I SAM-dependent methyltransferase</fullName>
    </submittedName>
</protein>
<dbReference type="Pfam" id="PF13649">
    <property type="entry name" value="Methyltransf_25"/>
    <property type="match status" value="1"/>
</dbReference>
<dbReference type="SUPFAM" id="SSF53335">
    <property type="entry name" value="S-adenosyl-L-methionine-dependent methyltransferases"/>
    <property type="match status" value="1"/>
</dbReference>
<keyword evidence="2" id="KW-0808">Transferase</keyword>
<dbReference type="PANTHER" id="PTHR42912">
    <property type="entry name" value="METHYLTRANSFERASE"/>
    <property type="match status" value="1"/>
</dbReference>
<organism evidence="2 3">
    <name type="scientific">Nocardia yunnanensis</name>
    <dbReference type="NCBI Taxonomy" id="2382165"/>
    <lineage>
        <taxon>Bacteria</taxon>
        <taxon>Bacillati</taxon>
        <taxon>Actinomycetota</taxon>
        <taxon>Actinomycetes</taxon>
        <taxon>Mycobacteriales</taxon>
        <taxon>Nocardiaceae</taxon>
        <taxon>Nocardia</taxon>
    </lineage>
</organism>
<dbReference type="AlphaFoldDB" id="A0A386ZDL1"/>
<dbReference type="CDD" id="cd02440">
    <property type="entry name" value="AdoMet_MTases"/>
    <property type="match status" value="1"/>
</dbReference>
<dbReference type="Proteomes" id="UP000267164">
    <property type="component" value="Chromosome"/>
</dbReference>
<dbReference type="GO" id="GO:0032259">
    <property type="term" value="P:methylation"/>
    <property type="evidence" value="ECO:0007669"/>
    <property type="project" value="UniProtKB-KW"/>
</dbReference>
<reference evidence="2 3" key="1">
    <citation type="submission" date="2018-09" db="EMBL/GenBank/DDBJ databases">
        <title>Nocardia yunnanensis sp. nov., an actinomycete isolated from a soil sample.</title>
        <authorList>
            <person name="Zhang J."/>
        </authorList>
    </citation>
    <scope>NUCLEOTIDE SEQUENCE [LARGE SCALE GENOMIC DNA]</scope>
    <source>
        <strain evidence="2 3">CFHS0054</strain>
    </source>
</reference>
<dbReference type="InterPro" id="IPR029063">
    <property type="entry name" value="SAM-dependent_MTases_sf"/>
</dbReference>
<evidence type="ECO:0000259" key="1">
    <source>
        <dbReference type="Pfam" id="PF13649"/>
    </source>
</evidence>
<dbReference type="OrthoDB" id="9805171at2"/>